<dbReference type="InterPro" id="IPR005467">
    <property type="entry name" value="His_kinase_dom"/>
</dbReference>
<evidence type="ECO:0000256" key="6">
    <source>
        <dbReference type="ARBA" id="ARBA00023012"/>
    </source>
</evidence>
<dbReference type="Gene3D" id="1.10.287.130">
    <property type="match status" value="1"/>
</dbReference>
<dbReference type="InterPro" id="IPR001789">
    <property type="entry name" value="Sig_transdc_resp-reg_receiver"/>
</dbReference>
<dbReference type="InterPro" id="IPR003594">
    <property type="entry name" value="HATPase_dom"/>
</dbReference>
<dbReference type="InterPro" id="IPR011006">
    <property type="entry name" value="CheY-like_superfamily"/>
</dbReference>
<comment type="catalytic activity">
    <reaction evidence="1">
        <text>ATP + protein L-histidine = ADP + protein N-phospho-L-histidine.</text>
        <dbReference type="EC" id="2.7.13.3"/>
    </reaction>
</comment>
<feature type="modified residue" description="4-aspartylphosphate" evidence="7">
    <location>
        <position position="54"/>
    </location>
</feature>
<comment type="caution">
    <text evidence="10">The sequence shown here is derived from an EMBL/GenBank/DDBJ whole genome shotgun (WGS) entry which is preliminary data.</text>
</comment>
<evidence type="ECO:0000259" key="9">
    <source>
        <dbReference type="PROSITE" id="PS50110"/>
    </source>
</evidence>
<dbReference type="Pfam" id="PF00512">
    <property type="entry name" value="HisKA"/>
    <property type="match status" value="1"/>
</dbReference>
<dbReference type="RefSeq" id="WP_069968004.1">
    <property type="nucleotide sequence ID" value="NZ_CM124774.1"/>
</dbReference>
<gene>
    <name evidence="10" type="ORF">BH720_14905</name>
</gene>
<keyword evidence="3 7" id="KW-0597">Phosphoprotein</keyword>
<dbReference type="CDD" id="cd00075">
    <property type="entry name" value="HATPase"/>
    <property type="match status" value="1"/>
</dbReference>
<sequence>MCVRILVVEDEVIVGMDIKNSLKKLGYKVIGVVPTGEQAIEKAKTESPDLILMDIMLQGSIDGIQAAEEITKHLNLPIVFLTAHTDKNTLQRAKDIYPFGYIVKPFQEKDLYTTLEIALARCKAETEIRKALAKEKELSELKSRFVSMVSHEFRTPMSTILFSSDLLKMYQDQWTIEKKTTHINRIQTSIKRMIEMLDNVLLIGQVESQNMRIENSPLDLKSFCQELIEDIQVADRYQHPILLDLQEACNFVEVDSKILRYILENLLSNAVKYSPENSEVYLGVRCQDCQICLQVKDAGIGIPLSDRQRLFESFYRATNVGTITGTGLGLAIVKRSVELYGGQIEVQSELGEGTSFTVVLPLS</sequence>
<dbReference type="InterPro" id="IPR004358">
    <property type="entry name" value="Sig_transdc_His_kin-like_C"/>
</dbReference>
<evidence type="ECO:0000259" key="8">
    <source>
        <dbReference type="PROSITE" id="PS50109"/>
    </source>
</evidence>
<dbReference type="EMBL" id="MJGC01000066">
    <property type="protein sequence ID" value="OEJ74506.1"/>
    <property type="molecule type" value="Genomic_DNA"/>
</dbReference>
<dbReference type="GO" id="GO:0000155">
    <property type="term" value="F:phosphorelay sensor kinase activity"/>
    <property type="evidence" value="ECO:0007669"/>
    <property type="project" value="InterPro"/>
</dbReference>
<dbReference type="EC" id="2.7.13.3" evidence="2"/>
<feature type="domain" description="Response regulatory" evidence="9">
    <location>
        <begin position="4"/>
        <end position="119"/>
    </location>
</feature>
<evidence type="ECO:0000256" key="4">
    <source>
        <dbReference type="ARBA" id="ARBA00022679"/>
    </source>
</evidence>
<dbReference type="SMART" id="SM00448">
    <property type="entry name" value="REC"/>
    <property type="match status" value="1"/>
</dbReference>
<dbReference type="FunFam" id="3.30.565.10:FF:000006">
    <property type="entry name" value="Sensor histidine kinase WalK"/>
    <property type="match status" value="1"/>
</dbReference>
<keyword evidence="5 10" id="KW-0418">Kinase</keyword>
<dbReference type="SMART" id="SM00387">
    <property type="entry name" value="HATPase_c"/>
    <property type="match status" value="1"/>
</dbReference>
<dbReference type="STRING" id="1781255.BH720_14905"/>
<feature type="domain" description="Histidine kinase" evidence="8">
    <location>
        <begin position="148"/>
        <end position="363"/>
    </location>
</feature>
<dbReference type="PRINTS" id="PR00344">
    <property type="entry name" value="BCTRLSENSOR"/>
</dbReference>
<reference evidence="10" key="1">
    <citation type="submission" date="2016-09" db="EMBL/GenBank/DDBJ databases">
        <title>Draft genome of thermotolerant cyanobacterium Desertifilum sp. strain IPPAS B-1220.</title>
        <authorList>
            <person name="Sinetova M.A."/>
            <person name="Bolakhan K."/>
            <person name="Zayadan B.K."/>
            <person name="Mironov K.S."/>
            <person name="Ustinova V."/>
            <person name="Kupriyanova E.V."/>
            <person name="Sidorov R.A."/>
            <person name="Skrypnik A.N."/>
            <person name="Gogoleva N.E."/>
            <person name="Gogolev Y.V."/>
            <person name="Los D.A."/>
        </authorList>
    </citation>
    <scope>NUCLEOTIDE SEQUENCE [LARGE SCALE GENOMIC DNA]</scope>
    <source>
        <strain evidence="10">IPPAS B-1220</strain>
    </source>
</reference>
<protein>
    <recommendedName>
        <fullName evidence="2">histidine kinase</fullName>
        <ecNumber evidence="2">2.7.13.3</ecNumber>
    </recommendedName>
</protein>
<evidence type="ECO:0000256" key="7">
    <source>
        <dbReference type="PROSITE-ProRule" id="PRU00169"/>
    </source>
</evidence>
<evidence type="ECO:0000256" key="2">
    <source>
        <dbReference type="ARBA" id="ARBA00012438"/>
    </source>
</evidence>
<dbReference type="SUPFAM" id="SSF47384">
    <property type="entry name" value="Homodimeric domain of signal transducing histidine kinase"/>
    <property type="match status" value="1"/>
</dbReference>
<dbReference type="InterPro" id="IPR036097">
    <property type="entry name" value="HisK_dim/P_sf"/>
</dbReference>
<dbReference type="PANTHER" id="PTHR43547">
    <property type="entry name" value="TWO-COMPONENT HISTIDINE KINASE"/>
    <property type="match status" value="1"/>
</dbReference>
<dbReference type="Pfam" id="PF02518">
    <property type="entry name" value="HATPase_c"/>
    <property type="match status" value="1"/>
</dbReference>
<keyword evidence="6" id="KW-0902">Two-component regulatory system</keyword>
<dbReference type="PROSITE" id="PS50109">
    <property type="entry name" value="HIS_KIN"/>
    <property type="match status" value="1"/>
</dbReference>
<evidence type="ECO:0000256" key="1">
    <source>
        <dbReference type="ARBA" id="ARBA00000085"/>
    </source>
</evidence>
<dbReference type="PANTHER" id="PTHR43547:SF2">
    <property type="entry name" value="HYBRID SIGNAL TRANSDUCTION HISTIDINE KINASE C"/>
    <property type="match status" value="1"/>
</dbReference>
<dbReference type="PROSITE" id="PS50110">
    <property type="entry name" value="RESPONSE_REGULATORY"/>
    <property type="match status" value="1"/>
</dbReference>
<dbReference type="InterPro" id="IPR003661">
    <property type="entry name" value="HisK_dim/P_dom"/>
</dbReference>
<dbReference type="CDD" id="cd00082">
    <property type="entry name" value="HisKA"/>
    <property type="match status" value="1"/>
</dbReference>
<dbReference type="Gene3D" id="3.40.50.2300">
    <property type="match status" value="1"/>
</dbReference>
<accession>A0A1E5QIH9</accession>
<dbReference type="InterPro" id="IPR036890">
    <property type="entry name" value="HATPase_C_sf"/>
</dbReference>
<dbReference type="SMART" id="SM00388">
    <property type="entry name" value="HisKA"/>
    <property type="match status" value="1"/>
</dbReference>
<dbReference type="CDD" id="cd17534">
    <property type="entry name" value="REC_DC-like"/>
    <property type="match status" value="1"/>
</dbReference>
<dbReference type="Pfam" id="PF00072">
    <property type="entry name" value="Response_reg"/>
    <property type="match status" value="1"/>
</dbReference>
<evidence type="ECO:0000313" key="10">
    <source>
        <dbReference type="EMBL" id="OEJ74506.1"/>
    </source>
</evidence>
<evidence type="ECO:0000256" key="3">
    <source>
        <dbReference type="ARBA" id="ARBA00022553"/>
    </source>
</evidence>
<keyword evidence="4" id="KW-0808">Transferase</keyword>
<dbReference type="SUPFAM" id="SSF52172">
    <property type="entry name" value="CheY-like"/>
    <property type="match status" value="1"/>
</dbReference>
<organism evidence="10">
    <name type="scientific">Desertifilum tharense IPPAS B-1220</name>
    <dbReference type="NCBI Taxonomy" id="1781255"/>
    <lineage>
        <taxon>Bacteria</taxon>
        <taxon>Bacillati</taxon>
        <taxon>Cyanobacteriota</taxon>
        <taxon>Cyanophyceae</taxon>
        <taxon>Desertifilales</taxon>
        <taxon>Desertifilaceae</taxon>
        <taxon>Desertifilum</taxon>
    </lineage>
</organism>
<name>A0A1E5QIH9_9CYAN</name>
<evidence type="ECO:0000256" key="5">
    <source>
        <dbReference type="ARBA" id="ARBA00022777"/>
    </source>
</evidence>
<proteinExistence type="predicted"/>
<dbReference type="Gene3D" id="3.30.565.10">
    <property type="entry name" value="Histidine kinase-like ATPase, C-terminal domain"/>
    <property type="match status" value="1"/>
</dbReference>
<dbReference type="SUPFAM" id="SSF55874">
    <property type="entry name" value="ATPase domain of HSP90 chaperone/DNA topoisomerase II/histidine kinase"/>
    <property type="match status" value="1"/>
</dbReference>
<dbReference type="AlphaFoldDB" id="A0A1E5QIH9"/>